<evidence type="ECO:0000313" key="4">
    <source>
        <dbReference type="Proteomes" id="UP000295198"/>
    </source>
</evidence>
<accession>A0A4Q4ZL08</accession>
<dbReference type="Proteomes" id="UP000295198">
    <property type="component" value="Unassembled WGS sequence"/>
</dbReference>
<keyword evidence="2" id="KW-0472">Membrane</keyword>
<dbReference type="EMBL" id="SDKM01000001">
    <property type="protein sequence ID" value="RYP89062.1"/>
    <property type="molecule type" value="Genomic_DNA"/>
</dbReference>
<keyword evidence="2" id="KW-0812">Transmembrane</keyword>
<reference evidence="3 4" key="1">
    <citation type="submission" date="2019-01" db="EMBL/GenBank/DDBJ databases">
        <title>Nocardioides guangzhouensis sp. nov., an actinobacterium isolated from soil.</title>
        <authorList>
            <person name="Fu Y."/>
            <person name="Cai Y."/>
            <person name="Lin Z."/>
            <person name="Chen P."/>
        </authorList>
    </citation>
    <scope>NUCLEOTIDE SEQUENCE [LARGE SCALE GENOMIC DNA]</scope>
    <source>
        <strain evidence="3 4">130</strain>
    </source>
</reference>
<gene>
    <name evidence="3" type="ORF">EKO23_01140</name>
</gene>
<keyword evidence="4" id="KW-1185">Reference proteome</keyword>
<comment type="caution">
    <text evidence="3">The sequence shown here is derived from an EMBL/GenBank/DDBJ whole genome shotgun (WGS) entry which is preliminary data.</text>
</comment>
<protein>
    <submittedName>
        <fullName evidence="3">DUF2254 domain-containing protein</fullName>
    </submittedName>
</protein>
<feature type="transmembrane region" description="Helical" evidence="2">
    <location>
        <begin position="111"/>
        <end position="136"/>
    </location>
</feature>
<feature type="compositionally biased region" description="Low complexity" evidence="1">
    <location>
        <begin position="1"/>
        <end position="35"/>
    </location>
</feature>
<evidence type="ECO:0000313" key="3">
    <source>
        <dbReference type="EMBL" id="RYP89062.1"/>
    </source>
</evidence>
<feature type="transmembrane region" description="Helical" evidence="2">
    <location>
        <begin position="283"/>
        <end position="305"/>
    </location>
</feature>
<dbReference type="InterPro" id="IPR018723">
    <property type="entry name" value="DUF2254_membrane"/>
</dbReference>
<organism evidence="3 4">
    <name type="scientific">Nocardioides guangzhouensis</name>
    <dbReference type="NCBI Taxonomy" id="2497878"/>
    <lineage>
        <taxon>Bacteria</taxon>
        <taxon>Bacillati</taxon>
        <taxon>Actinomycetota</taxon>
        <taxon>Actinomycetes</taxon>
        <taxon>Propionibacteriales</taxon>
        <taxon>Nocardioidaceae</taxon>
        <taxon>Nocardioides</taxon>
    </lineage>
</organism>
<sequence length="488" mass="52710">MYWTTTLTGTTVRSGPRSSGWSASSTTSSSCRGSLPGPPPPTRPVDPSGRRGHCGFVRREAVWEYLRGALWVFPTIAVVVALAVGFALSQVEVSSTSRFVFQGTPDDARTLLIAIASTLATVIALVLGLTVVALQLASTQFSPRLLRNFLRDRINQVVLSIFVATFTYSTAGLFTVGVEAGRRVQDYPRLAVSFALVLLFVSLLMLVFFVHHLAHSIQIDEVMRSVERSTLRVIEHDLPSEGVTAEPAPWPPAGSVMVPAYDSGYVQAVHPEMLLRLSRERDVVAAVAVMVGEYVVQGAPLLWLWGPTPDARAPDPAPFRAHLPGAVRVGFERTAEQDVAFGVRQLADIAVKALSPAINDPYTAIQSLEHLGVLLATLVRRPLGSQCLSDASGALRVVIPGRDLSYYLDLATGQIRRYGCAEPRVDRALLRVLATTGRFCDDPGDRRLVADQVELVIADAERAIVQPADLAPVRAHADLVLRELAGSG</sequence>
<evidence type="ECO:0000256" key="2">
    <source>
        <dbReference type="SAM" id="Phobius"/>
    </source>
</evidence>
<keyword evidence="2" id="KW-1133">Transmembrane helix</keyword>
<name>A0A4Q4ZL08_9ACTN</name>
<feature type="region of interest" description="Disordered" evidence="1">
    <location>
        <begin position="1"/>
        <end position="50"/>
    </location>
</feature>
<dbReference type="AlphaFoldDB" id="A0A4Q4ZL08"/>
<feature type="transmembrane region" description="Helical" evidence="2">
    <location>
        <begin position="68"/>
        <end position="91"/>
    </location>
</feature>
<feature type="transmembrane region" description="Helical" evidence="2">
    <location>
        <begin position="157"/>
        <end position="178"/>
    </location>
</feature>
<dbReference type="OrthoDB" id="2955631at2"/>
<feature type="transmembrane region" description="Helical" evidence="2">
    <location>
        <begin position="190"/>
        <end position="214"/>
    </location>
</feature>
<evidence type="ECO:0000256" key="1">
    <source>
        <dbReference type="SAM" id="MobiDB-lite"/>
    </source>
</evidence>
<dbReference type="Pfam" id="PF10011">
    <property type="entry name" value="DUF2254"/>
    <property type="match status" value="1"/>
</dbReference>
<proteinExistence type="predicted"/>